<dbReference type="HOGENOM" id="CLU_046019_0_0_1"/>
<name>M2RSV1_CERS8</name>
<organism evidence="2 3">
    <name type="scientific">Ceriporiopsis subvermispora (strain B)</name>
    <name type="common">White-rot fungus</name>
    <name type="synonym">Gelatoporia subvermispora</name>
    <dbReference type="NCBI Taxonomy" id="914234"/>
    <lineage>
        <taxon>Eukaryota</taxon>
        <taxon>Fungi</taxon>
        <taxon>Dikarya</taxon>
        <taxon>Basidiomycota</taxon>
        <taxon>Agaricomycotina</taxon>
        <taxon>Agaricomycetes</taxon>
        <taxon>Polyporales</taxon>
        <taxon>Gelatoporiaceae</taxon>
        <taxon>Gelatoporia</taxon>
    </lineage>
</organism>
<reference evidence="2 3" key="1">
    <citation type="journal article" date="2012" name="Proc. Natl. Acad. Sci. U.S.A.">
        <title>Comparative genomics of Ceriporiopsis subvermispora and Phanerochaete chrysosporium provide insight into selective ligninolysis.</title>
        <authorList>
            <person name="Fernandez-Fueyo E."/>
            <person name="Ruiz-Duenas F.J."/>
            <person name="Ferreira P."/>
            <person name="Floudas D."/>
            <person name="Hibbett D.S."/>
            <person name="Canessa P."/>
            <person name="Larrondo L.F."/>
            <person name="James T.Y."/>
            <person name="Seelenfreund D."/>
            <person name="Lobos S."/>
            <person name="Polanco R."/>
            <person name="Tello M."/>
            <person name="Honda Y."/>
            <person name="Watanabe T."/>
            <person name="Watanabe T."/>
            <person name="Ryu J.S."/>
            <person name="Kubicek C.P."/>
            <person name="Schmoll M."/>
            <person name="Gaskell J."/>
            <person name="Hammel K.E."/>
            <person name="St John F.J."/>
            <person name="Vanden Wymelenberg A."/>
            <person name="Sabat G."/>
            <person name="Splinter BonDurant S."/>
            <person name="Syed K."/>
            <person name="Yadav J.S."/>
            <person name="Doddapaneni H."/>
            <person name="Subramanian V."/>
            <person name="Lavin J.L."/>
            <person name="Oguiza J.A."/>
            <person name="Perez G."/>
            <person name="Pisabarro A.G."/>
            <person name="Ramirez L."/>
            <person name="Santoyo F."/>
            <person name="Master E."/>
            <person name="Coutinho P.M."/>
            <person name="Henrissat B."/>
            <person name="Lombard V."/>
            <person name="Magnuson J.K."/>
            <person name="Kuees U."/>
            <person name="Hori C."/>
            <person name="Igarashi K."/>
            <person name="Samejima M."/>
            <person name="Held B.W."/>
            <person name="Barry K.W."/>
            <person name="LaButti K.M."/>
            <person name="Lapidus A."/>
            <person name="Lindquist E.A."/>
            <person name="Lucas S.M."/>
            <person name="Riley R."/>
            <person name="Salamov A.A."/>
            <person name="Hoffmeister D."/>
            <person name="Schwenk D."/>
            <person name="Hadar Y."/>
            <person name="Yarden O."/>
            <person name="de Vries R.P."/>
            <person name="Wiebenga A."/>
            <person name="Stenlid J."/>
            <person name="Eastwood D."/>
            <person name="Grigoriev I.V."/>
            <person name="Berka R.M."/>
            <person name="Blanchette R.A."/>
            <person name="Kersten P."/>
            <person name="Martinez A.T."/>
            <person name="Vicuna R."/>
            <person name="Cullen D."/>
        </authorList>
    </citation>
    <scope>NUCLEOTIDE SEQUENCE [LARGE SCALE GENOMIC DNA]</scope>
    <source>
        <strain evidence="2 3">B</strain>
    </source>
</reference>
<sequence length="339" mass="38160">MSIDMYSCALRKYAAQVDKSQLGNKIRDLPKGFEVANLAIFEGFFEEVGTHVVTQTKYGARYSMVSWASNTDIEIVEKFAENVSVAFSGIPSHGTYDPRIRQEAQYRKFASEFSRRVACQGGDPDAALKLTHHPFSYDGYQSWLATARTRPALTSVNLTEIWVIARMTANREIRDRANAIRDAYSYITTHPQVSVTQAKLTVRAGWGEFALATPGAVLSHKGNYPPSTKWTRSKIEWRAGSDGPVGEVEIDFEIFYDGSTIDFYTHHGSNGGPNRGSSMTVLVGDQVYTSSERPGQRQGAEHFYRVPTCKPQRFRSTDTFKPHHSRVWPEVLDEFFKSE</sequence>
<dbReference type="AlphaFoldDB" id="M2RSV1"/>
<dbReference type="PROSITE" id="PS51412">
    <property type="entry name" value="MACPF_2"/>
    <property type="match status" value="1"/>
</dbReference>
<dbReference type="OrthoDB" id="4250793at2759"/>
<keyword evidence="3" id="KW-1185">Reference proteome</keyword>
<feature type="domain" description="MACPF" evidence="1">
    <location>
        <begin position="1"/>
        <end position="195"/>
    </location>
</feature>
<evidence type="ECO:0000259" key="1">
    <source>
        <dbReference type="PROSITE" id="PS51412"/>
    </source>
</evidence>
<dbReference type="EMBL" id="KB445791">
    <property type="protein sequence ID" value="EMD41517.1"/>
    <property type="molecule type" value="Genomic_DNA"/>
</dbReference>
<accession>M2RSV1</accession>
<evidence type="ECO:0000313" key="3">
    <source>
        <dbReference type="Proteomes" id="UP000016930"/>
    </source>
</evidence>
<proteinExistence type="predicted"/>
<dbReference type="Proteomes" id="UP000016930">
    <property type="component" value="Unassembled WGS sequence"/>
</dbReference>
<gene>
    <name evidence="2" type="ORF">CERSUDRAFT_90084</name>
</gene>
<protein>
    <recommendedName>
        <fullName evidence="1">MACPF domain-containing protein</fullName>
    </recommendedName>
</protein>
<dbReference type="InterPro" id="IPR020864">
    <property type="entry name" value="MACPF"/>
</dbReference>
<evidence type="ECO:0000313" key="2">
    <source>
        <dbReference type="EMBL" id="EMD41517.1"/>
    </source>
</evidence>
<dbReference type="Pfam" id="PF01823">
    <property type="entry name" value="MACPF"/>
    <property type="match status" value="1"/>
</dbReference>